<dbReference type="PANTHER" id="PTHR43033">
    <property type="entry name" value="TRNA(ILE)-LYSIDINE SYNTHASE-RELATED"/>
    <property type="match status" value="1"/>
</dbReference>
<dbReference type="RefSeq" id="WP_029719800.1">
    <property type="nucleotide sequence ID" value="NZ_JNVU01000037.1"/>
</dbReference>
<gene>
    <name evidence="7" type="primary">tilS</name>
    <name evidence="10" type="ORF">GU90_15490</name>
</gene>
<dbReference type="Pfam" id="PF09179">
    <property type="entry name" value="TilS"/>
    <property type="match status" value="1"/>
</dbReference>
<feature type="binding site" evidence="7">
    <location>
        <begin position="36"/>
        <end position="41"/>
    </location>
    <ligand>
        <name>ATP</name>
        <dbReference type="ChEBI" id="CHEBI:30616"/>
    </ligand>
</feature>
<dbReference type="HAMAP" id="MF_01161">
    <property type="entry name" value="tRNA_Ile_lys_synt"/>
    <property type="match status" value="1"/>
</dbReference>
<evidence type="ECO:0000256" key="4">
    <source>
        <dbReference type="ARBA" id="ARBA00022741"/>
    </source>
</evidence>
<dbReference type="Proteomes" id="UP000031419">
    <property type="component" value="Unassembled WGS sequence"/>
</dbReference>
<dbReference type="OrthoDB" id="5244702at2"/>
<dbReference type="NCBIfam" id="TIGR02432">
    <property type="entry name" value="lysidine_TilS_N"/>
    <property type="match status" value="1"/>
</dbReference>
<reference evidence="10 11" key="1">
    <citation type="submission" date="2014-06" db="EMBL/GenBank/DDBJ databases">
        <title>Saccharopolyspora rectivirgula DSM-43113 Genome sequencing.</title>
        <authorList>
            <person name="Barrera C."/>
            <person name="Millon L."/>
            <person name="Rognon B."/>
            <person name="Zaugg C."/>
            <person name="Monod M."/>
        </authorList>
    </citation>
    <scope>NUCLEOTIDE SEQUENCE [LARGE SCALE GENOMIC DNA]</scope>
    <source>
        <strain evidence="10 11">DSM 43113</strain>
    </source>
</reference>
<feature type="domain" description="tRNA(Ile)-lysidine/2-thiocytidine synthase N-terminal" evidence="8">
    <location>
        <begin position="32"/>
        <end position="203"/>
    </location>
</feature>
<evidence type="ECO:0000259" key="8">
    <source>
        <dbReference type="Pfam" id="PF01171"/>
    </source>
</evidence>
<dbReference type="SUPFAM" id="SSF52402">
    <property type="entry name" value="Adenine nucleotide alpha hydrolases-like"/>
    <property type="match status" value="1"/>
</dbReference>
<accession>A0A073AXD6</accession>
<dbReference type="eggNOG" id="COG0037">
    <property type="taxonomic scope" value="Bacteria"/>
</dbReference>
<dbReference type="SUPFAM" id="SSF82829">
    <property type="entry name" value="MesJ substrate recognition domain-like"/>
    <property type="match status" value="1"/>
</dbReference>
<evidence type="ECO:0000259" key="9">
    <source>
        <dbReference type="Pfam" id="PF09179"/>
    </source>
</evidence>
<dbReference type="GO" id="GO:0006400">
    <property type="term" value="P:tRNA modification"/>
    <property type="evidence" value="ECO:0007669"/>
    <property type="project" value="UniProtKB-UniRule"/>
</dbReference>
<keyword evidence="11" id="KW-1185">Reference proteome</keyword>
<dbReference type="InterPro" id="IPR014729">
    <property type="entry name" value="Rossmann-like_a/b/a_fold"/>
</dbReference>
<dbReference type="Gene3D" id="3.40.50.620">
    <property type="entry name" value="HUPs"/>
    <property type="match status" value="1"/>
</dbReference>
<name>A0A073AXD6_9PSEU</name>
<evidence type="ECO:0000256" key="1">
    <source>
        <dbReference type="ARBA" id="ARBA00022490"/>
    </source>
</evidence>
<dbReference type="Pfam" id="PF01171">
    <property type="entry name" value="ATP_bind_3"/>
    <property type="match status" value="1"/>
</dbReference>
<dbReference type="InterPro" id="IPR012795">
    <property type="entry name" value="tRNA_Ile_lys_synt_N"/>
</dbReference>
<comment type="similarity">
    <text evidence="7">Belongs to the tRNA(Ile)-lysidine synthase family.</text>
</comment>
<comment type="domain">
    <text evidence="7">The N-terminal region contains the highly conserved SGGXDS motif, predicted to be a P-loop motif involved in ATP binding.</text>
</comment>
<dbReference type="InterPro" id="IPR015262">
    <property type="entry name" value="tRNA_Ile_lys_synt_subst-bd"/>
</dbReference>
<keyword evidence="1 7" id="KW-0963">Cytoplasm</keyword>
<proteinExistence type="inferred from homology"/>
<dbReference type="GO" id="GO:0005737">
    <property type="term" value="C:cytoplasm"/>
    <property type="evidence" value="ECO:0007669"/>
    <property type="project" value="UniProtKB-SubCell"/>
</dbReference>
<dbReference type="InterPro" id="IPR012094">
    <property type="entry name" value="tRNA_Ile_lys_synt"/>
</dbReference>
<comment type="caution">
    <text evidence="10">The sequence shown here is derived from an EMBL/GenBank/DDBJ whole genome shotgun (WGS) entry which is preliminary data.</text>
</comment>
<protein>
    <recommendedName>
        <fullName evidence="7">tRNA(Ile)-lysidine synthase</fullName>
        <ecNumber evidence="7">6.3.4.19</ecNumber>
    </recommendedName>
    <alternativeName>
        <fullName evidence="7">tRNA(Ile)-2-lysyl-cytidine synthase</fullName>
    </alternativeName>
    <alternativeName>
        <fullName evidence="7">tRNA(Ile)-lysidine synthetase</fullName>
    </alternativeName>
</protein>
<keyword evidence="4 7" id="KW-0547">Nucleotide-binding</keyword>
<dbReference type="EC" id="6.3.4.19" evidence="7"/>
<dbReference type="Gene3D" id="1.20.59.20">
    <property type="match status" value="1"/>
</dbReference>
<evidence type="ECO:0000256" key="5">
    <source>
        <dbReference type="ARBA" id="ARBA00022840"/>
    </source>
</evidence>
<comment type="catalytic activity">
    <reaction evidence="6 7">
        <text>cytidine(34) in tRNA(Ile2) + L-lysine + ATP = lysidine(34) in tRNA(Ile2) + AMP + diphosphate + H(+)</text>
        <dbReference type="Rhea" id="RHEA:43744"/>
        <dbReference type="Rhea" id="RHEA-COMP:10625"/>
        <dbReference type="Rhea" id="RHEA-COMP:10670"/>
        <dbReference type="ChEBI" id="CHEBI:15378"/>
        <dbReference type="ChEBI" id="CHEBI:30616"/>
        <dbReference type="ChEBI" id="CHEBI:32551"/>
        <dbReference type="ChEBI" id="CHEBI:33019"/>
        <dbReference type="ChEBI" id="CHEBI:82748"/>
        <dbReference type="ChEBI" id="CHEBI:83665"/>
        <dbReference type="ChEBI" id="CHEBI:456215"/>
        <dbReference type="EC" id="6.3.4.19"/>
    </reaction>
</comment>
<comment type="function">
    <text evidence="7">Ligates lysine onto the cytidine present at position 34 of the AUA codon-specific tRNA(Ile) that contains the anticodon CAU, in an ATP-dependent manner. Cytidine is converted to lysidine, thus changing the amino acid specificity of the tRNA from methionine to isoleucine.</text>
</comment>
<keyword evidence="3 7" id="KW-0819">tRNA processing</keyword>
<comment type="subcellular location">
    <subcellularLocation>
        <location evidence="7">Cytoplasm</location>
    </subcellularLocation>
</comment>
<evidence type="ECO:0000256" key="3">
    <source>
        <dbReference type="ARBA" id="ARBA00022694"/>
    </source>
</evidence>
<feature type="domain" description="tRNA(Ile)-lysidine synthase substrate-binding" evidence="9">
    <location>
        <begin position="253"/>
        <end position="317"/>
    </location>
</feature>
<evidence type="ECO:0000256" key="6">
    <source>
        <dbReference type="ARBA" id="ARBA00048539"/>
    </source>
</evidence>
<dbReference type="InterPro" id="IPR011063">
    <property type="entry name" value="TilS/TtcA_N"/>
</dbReference>
<dbReference type="GO" id="GO:0005524">
    <property type="term" value="F:ATP binding"/>
    <property type="evidence" value="ECO:0007669"/>
    <property type="project" value="UniProtKB-UniRule"/>
</dbReference>
<dbReference type="AlphaFoldDB" id="A0A073AXD6"/>
<dbReference type="CDD" id="cd01992">
    <property type="entry name" value="TilS_N"/>
    <property type="match status" value="1"/>
</dbReference>
<evidence type="ECO:0000256" key="7">
    <source>
        <dbReference type="HAMAP-Rule" id="MF_01161"/>
    </source>
</evidence>
<dbReference type="GO" id="GO:0032267">
    <property type="term" value="F:tRNA(Ile)-lysidine synthase activity"/>
    <property type="evidence" value="ECO:0007669"/>
    <property type="project" value="UniProtKB-EC"/>
</dbReference>
<dbReference type="PANTHER" id="PTHR43033:SF1">
    <property type="entry name" value="TRNA(ILE)-LYSIDINE SYNTHASE-RELATED"/>
    <property type="match status" value="1"/>
</dbReference>
<sequence length="325" mass="34742">MPPERAVSEIRTAVRRLLDSPEAAPFRGAPLAVACSGGADSLALAAAAVHVAHRRGGEVRGLVVDHGLQEGSAEVAAAAAEQLERLGCDGVEVIGVSVTGNGGMEAAARRARYAALRQHRPENGLVLLGHTLDDQAETVLLGLGRGSGPRSIAGMRPLDPPWARPLLGVRRRTTLEACRALGLRPWQDPHNSDLRFTRVRLRTEVLPLLEQVLQGGVREALARTARQLQEDEEALDAVAARVRSEVETGEGLDAGMLAESPAAVRRRVLRDWLLARGVTEVSDAHLRSADRLVAAWRGQGGHALPGGFVLHRSRGTLLLRVAEPR</sequence>
<evidence type="ECO:0000313" key="10">
    <source>
        <dbReference type="EMBL" id="KEI43717.1"/>
    </source>
</evidence>
<keyword evidence="2 7" id="KW-0436">Ligase</keyword>
<keyword evidence="5 7" id="KW-0067">ATP-binding</keyword>
<dbReference type="EMBL" id="JNVU01000037">
    <property type="protein sequence ID" value="KEI43717.1"/>
    <property type="molecule type" value="Genomic_DNA"/>
</dbReference>
<dbReference type="STRING" id="28042.GU90_15490"/>
<evidence type="ECO:0000256" key="2">
    <source>
        <dbReference type="ARBA" id="ARBA00022598"/>
    </source>
</evidence>
<organism evidence="10 11">
    <name type="scientific">Saccharopolyspora rectivirgula</name>
    <dbReference type="NCBI Taxonomy" id="28042"/>
    <lineage>
        <taxon>Bacteria</taxon>
        <taxon>Bacillati</taxon>
        <taxon>Actinomycetota</taxon>
        <taxon>Actinomycetes</taxon>
        <taxon>Pseudonocardiales</taxon>
        <taxon>Pseudonocardiaceae</taxon>
        <taxon>Saccharopolyspora</taxon>
    </lineage>
</organism>
<evidence type="ECO:0000313" key="11">
    <source>
        <dbReference type="Proteomes" id="UP000031419"/>
    </source>
</evidence>